<dbReference type="InterPro" id="IPR036034">
    <property type="entry name" value="PDZ_sf"/>
</dbReference>
<feature type="region of interest" description="Disordered" evidence="3">
    <location>
        <begin position="378"/>
        <end position="474"/>
    </location>
</feature>
<dbReference type="InterPro" id="IPR052122">
    <property type="entry name" value="Intracell_Traff_Signaling_Reg"/>
</dbReference>
<keyword evidence="2" id="KW-0963">Cytoplasm</keyword>
<dbReference type="InterPro" id="IPR041489">
    <property type="entry name" value="PDZ_6"/>
</dbReference>
<dbReference type="Pfam" id="PF17820">
    <property type="entry name" value="PDZ_6"/>
    <property type="match status" value="1"/>
</dbReference>
<evidence type="ECO:0000313" key="5">
    <source>
        <dbReference type="EMBL" id="GFN89562.1"/>
    </source>
</evidence>
<comment type="caution">
    <text evidence="5">The sequence shown here is derived from an EMBL/GenBank/DDBJ whole genome shotgun (WGS) entry which is preliminary data.</text>
</comment>
<evidence type="ECO:0000259" key="4">
    <source>
        <dbReference type="PROSITE" id="PS50106"/>
    </source>
</evidence>
<feature type="compositionally biased region" description="Polar residues" evidence="3">
    <location>
        <begin position="627"/>
        <end position="646"/>
    </location>
</feature>
<keyword evidence="5" id="KW-0675">Receptor</keyword>
<protein>
    <submittedName>
        <fullName evidence="5">General receptor for phosphoinositides 1-associated scaffold protein</fullName>
    </submittedName>
</protein>
<dbReference type="SUPFAM" id="SSF50156">
    <property type="entry name" value="PDZ domain-like"/>
    <property type="match status" value="1"/>
</dbReference>
<dbReference type="PROSITE" id="PS50106">
    <property type="entry name" value="PDZ"/>
    <property type="match status" value="1"/>
</dbReference>
<evidence type="ECO:0000313" key="6">
    <source>
        <dbReference type="Proteomes" id="UP000735302"/>
    </source>
</evidence>
<feature type="compositionally biased region" description="Polar residues" evidence="3">
    <location>
        <begin position="560"/>
        <end position="569"/>
    </location>
</feature>
<feature type="domain" description="PDZ" evidence="4">
    <location>
        <begin position="40"/>
        <end position="130"/>
    </location>
</feature>
<dbReference type="SMART" id="SM00228">
    <property type="entry name" value="PDZ"/>
    <property type="match status" value="1"/>
</dbReference>
<dbReference type="Proteomes" id="UP000735302">
    <property type="component" value="Unassembled WGS sequence"/>
</dbReference>
<feature type="compositionally biased region" description="Low complexity" evidence="3">
    <location>
        <begin position="460"/>
        <end position="472"/>
    </location>
</feature>
<evidence type="ECO:0000256" key="3">
    <source>
        <dbReference type="SAM" id="MobiDB-lite"/>
    </source>
</evidence>
<reference evidence="5 6" key="1">
    <citation type="journal article" date="2021" name="Elife">
        <title>Chloroplast acquisition without the gene transfer in kleptoplastic sea slugs, Plakobranchus ocellatus.</title>
        <authorList>
            <person name="Maeda T."/>
            <person name="Takahashi S."/>
            <person name="Yoshida T."/>
            <person name="Shimamura S."/>
            <person name="Takaki Y."/>
            <person name="Nagai Y."/>
            <person name="Toyoda A."/>
            <person name="Suzuki Y."/>
            <person name="Arimoto A."/>
            <person name="Ishii H."/>
            <person name="Satoh N."/>
            <person name="Nishiyama T."/>
            <person name="Hasebe M."/>
            <person name="Maruyama T."/>
            <person name="Minagawa J."/>
            <person name="Obokata J."/>
            <person name="Shigenobu S."/>
        </authorList>
    </citation>
    <scope>NUCLEOTIDE SEQUENCE [LARGE SCALE GENOMIC DNA]</scope>
</reference>
<dbReference type="PANTHER" id="PTHR15963:SF5">
    <property type="entry name" value="SHORT SPINDLE 6, ISOFORM A"/>
    <property type="match status" value="1"/>
</dbReference>
<dbReference type="EMBL" id="BLXT01001944">
    <property type="protein sequence ID" value="GFN89562.1"/>
    <property type="molecule type" value="Genomic_DNA"/>
</dbReference>
<evidence type="ECO:0000256" key="1">
    <source>
        <dbReference type="ARBA" id="ARBA00004496"/>
    </source>
</evidence>
<proteinExistence type="predicted"/>
<feature type="compositionally biased region" description="Low complexity" evidence="3">
    <location>
        <begin position="323"/>
        <end position="342"/>
    </location>
</feature>
<accession>A0AAV3Z4J8</accession>
<dbReference type="PANTHER" id="PTHR15963">
    <property type="entry name" value="GENERAL RECEPTOR FOR PHOSPHOINOSITIDES 1-ASSOCIATED SCAFFOLD PROTEIN-RELATED"/>
    <property type="match status" value="1"/>
</dbReference>
<name>A0AAV3Z4J8_9GAST</name>
<gene>
    <name evidence="5" type="ORF">PoB_001606800</name>
</gene>
<comment type="subcellular location">
    <subcellularLocation>
        <location evidence="1">Cytoplasm</location>
    </subcellularLocation>
</comment>
<feature type="region of interest" description="Disordered" evidence="3">
    <location>
        <begin position="513"/>
        <end position="648"/>
    </location>
</feature>
<keyword evidence="6" id="KW-1185">Reference proteome</keyword>
<feature type="region of interest" description="Disordered" evidence="3">
    <location>
        <begin position="279"/>
        <end position="363"/>
    </location>
</feature>
<sequence>MPEISFLVSILRGSVGADLQDLAKDRAILTDPDETRRRRTIRLTRQHLRASWGFTLQTYGIRNKKTGEVEVMSYVDYVEINGPAWLAGMKKGDVILSVNGESVDMCTHRDLVTKIQRGGRELRLVVLFEDCCKKVELQERYIKLKKLLNLKLKELRRLEGEESRLLRGGSLHKPLSSQTNGEIYSSAPSLLSRLSALRQSAISNCSAHSSGSSDWDRYSEITSPLSFEDLPVNRFAFDGSMSDVSNISSAHEVSLSSSSDSQSELQADADLACDTRPVFVVSEDPSPNRHARRKRSCEGQNGDDESELDTSYASGPGDGDTDSQTSFLSPSESSPRVSSLSEILARDESFKSPEQPSAEDRGFRQMYTVARWVGMNTGSKRRHSCDPTGRIETSKQPSSGLNGLKEMGKARSLSSVNEIGEEGANNGKDSFIGEEGANNGQTTAGVAASGRREGLEGIRSNSSNSSNSNSNSATLTAAADHELVSRPDFHYESDSEDSSVLSDDLSRNRRNTIIHVGQIPNSPDSDTTADIKDFDTSDTSRSAESVHAAGSVSDVVAKPDNTSQSSSFSKDNEEKDPIPAFGTKDTRANGEGITHSQPKDTENSSCPNSRPVRSDAQAIGSEDANPSLESSSIGDRLSSEPNSKTPSYLDGILVNDVTCVTKL</sequence>
<dbReference type="GO" id="GO:0005737">
    <property type="term" value="C:cytoplasm"/>
    <property type="evidence" value="ECO:0007669"/>
    <property type="project" value="UniProtKB-SubCell"/>
</dbReference>
<evidence type="ECO:0000256" key="2">
    <source>
        <dbReference type="ARBA" id="ARBA00022490"/>
    </source>
</evidence>
<organism evidence="5 6">
    <name type="scientific">Plakobranchus ocellatus</name>
    <dbReference type="NCBI Taxonomy" id="259542"/>
    <lineage>
        <taxon>Eukaryota</taxon>
        <taxon>Metazoa</taxon>
        <taxon>Spiralia</taxon>
        <taxon>Lophotrochozoa</taxon>
        <taxon>Mollusca</taxon>
        <taxon>Gastropoda</taxon>
        <taxon>Heterobranchia</taxon>
        <taxon>Euthyneura</taxon>
        <taxon>Panpulmonata</taxon>
        <taxon>Sacoglossa</taxon>
        <taxon>Placobranchoidea</taxon>
        <taxon>Plakobranchidae</taxon>
        <taxon>Plakobranchus</taxon>
    </lineage>
</organism>
<dbReference type="AlphaFoldDB" id="A0AAV3Z4J8"/>
<dbReference type="Gene3D" id="2.30.42.10">
    <property type="match status" value="1"/>
</dbReference>
<dbReference type="InterPro" id="IPR001478">
    <property type="entry name" value="PDZ"/>
</dbReference>
<feature type="compositionally biased region" description="Polar residues" evidence="3">
    <location>
        <begin position="519"/>
        <end position="528"/>
    </location>
</feature>